<sequence length="501" mass="56902">MPPMRAAQYVRMSRDSQRYSIANQAEVIAAYARDRNITIVCTYADEGLSGLAIHWRDGLKALIADVESGHAEFDCVLVYDVTRWGRFQNLDESACYEFMCQRAGITVHYCADEFENDGSLASFMLKNNKRFNAADFSRQLSKKVFLGQSRVTRMGYWRGGMPGYGLRRQLLDETGVVRTTLEYGQKKYLQTDRIKIVHGPDREIETVRRIFTSFVSEGKYLGEIASELNAEQIRTTRGLRWNGETVGKILGNEAYIGSLIYNRSSYKLKQRRVVNPRDMWIRHDEAFPPVIAPELFTKAQEMMRTRRQQRTDQEAIDRLAALGREKGHLTTAIIAAADDILSAESYRRRFGSLVAAYELAGYQPEPRQRLAETADKYRTFLARLAGNIVEQVNRLGGRAIIESDGLLCLNDDCRISFGSARAVNYVSDKVRWRIHADRKAKSDLSLIVRMDASNIGIVAYYLLPTADLAETKVRVLRLSNPVFAQACRYDDLEALCRVCAG</sequence>
<proteinExistence type="predicted"/>
<name>A0A0R3D2Q7_9BRAD</name>
<accession>A0A0R3D2Q7</accession>
<dbReference type="Gene3D" id="3.40.50.1390">
    <property type="entry name" value="Resolvase, N-terminal catalytic domain"/>
    <property type="match status" value="1"/>
</dbReference>
<dbReference type="Proteomes" id="UP000051380">
    <property type="component" value="Unassembled WGS sequence"/>
</dbReference>
<feature type="domain" description="Recombinase" evidence="1">
    <location>
        <begin position="185"/>
        <end position="309"/>
    </location>
</feature>
<dbReference type="InterPro" id="IPR011109">
    <property type="entry name" value="DNA_bind_recombinase_dom"/>
</dbReference>
<dbReference type="InterPro" id="IPR038109">
    <property type="entry name" value="DNA_bind_recomb_sf"/>
</dbReference>
<reference evidence="2 3" key="1">
    <citation type="submission" date="2015-09" db="EMBL/GenBank/DDBJ databases">
        <title>Draft Genome Sequence of the Strain BR 3267 (Bradyrhizobium yuanmingense) recommended as inoculant for cowpea in Brazil.</title>
        <authorList>
            <person name="Simoes-Araujo J.L."/>
            <person name="Zilli J.E."/>
        </authorList>
    </citation>
    <scope>NUCLEOTIDE SEQUENCE [LARGE SCALE GENOMIC DNA]</scope>
    <source>
        <strain evidence="2 3">BR3267</strain>
    </source>
</reference>
<protein>
    <recommendedName>
        <fullName evidence="1">Recombinase domain-containing protein</fullName>
    </recommendedName>
</protein>
<dbReference type="PROSITE" id="PS51737">
    <property type="entry name" value="RECOMBINASE_DNA_BIND"/>
    <property type="match status" value="1"/>
</dbReference>
<dbReference type="GO" id="GO:0000150">
    <property type="term" value="F:DNA strand exchange activity"/>
    <property type="evidence" value="ECO:0007669"/>
    <property type="project" value="InterPro"/>
</dbReference>
<gene>
    <name evidence="2" type="ORF">AOQ72_10150</name>
</gene>
<dbReference type="SUPFAM" id="SSF53041">
    <property type="entry name" value="Resolvase-like"/>
    <property type="match status" value="1"/>
</dbReference>
<dbReference type="PANTHER" id="PTHR30461:SF23">
    <property type="entry name" value="DNA RECOMBINASE-RELATED"/>
    <property type="match status" value="1"/>
</dbReference>
<dbReference type="EMBL" id="LJYF01000004">
    <property type="protein sequence ID" value="KRQ01781.1"/>
    <property type="molecule type" value="Genomic_DNA"/>
</dbReference>
<evidence type="ECO:0000259" key="1">
    <source>
        <dbReference type="PROSITE" id="PS51737"/>
    </source>
</evidence>
<dbReference type="InterPro" id="IPR050639">
    <property type="entry name" value="SSR_resolvase"/>
</dbReference>
<comment type="caution">
    <text evidence="2">The sequence shown here is derived from an EMBL/GenBank/DDBJ whole genome shotgun (WGS) entry which is preliminary data.</text>
</comment>
<dbReference type="PANTHER" id="PTHR30461">
    <property type="entry name" value="DNA-INVERTASE FROM LAMBDOID PROPHAGE"/>
    <property type="match status" value="1"/>
</dbReference>
<dbReference type="Pfam" id="PF00239">
    <property type="entry name" value="Resolvase"/>
    <property type="match status" value="1"/>
</dbReference>
<dbReference type="FunFam" id="3.40.50.1390:FF:000008">
    <property type="entry name" value="DNA recombinase"/>
    <property type="match status" value="1"/>
</dbReference>
<dbReference type="InterPro" id="IPR006119">
    <property type="entry name" value="Resolv_N"/>
</dbReference>
<evidence type="ECO:0000313" key="2">
    <source>
        <dbReference type="EMBL" id="KRQ01781.1"/>
    </source>
</evidence>
<organism evidence="2 3">
    <name type="scientific">Bradyrhizobium yuanmingense</name>
    <dbReference type="NCBI Taxonomy" id="108015"/>
    <lineage>
        <taxon>Bacteria</taxon>
        <taxon>Pseudomonadati</taxon>
        <taxon>Pseudomonadota</taxon>
        <taxon>Alphaproteobacteria</taxon>
        <taxon>Hyphomicrobiales</taxon>
        <taxon>Nitrobacteraceae</taxon>
        <taxon>Bradyrhizobium</taxon>
    </lineage>
</organism>
<dbReference type="Pfam" id="PF07508">
    <property type="entry name" value="Recombinase"/>
    <property type="match status" value="1"/>
</dbReference>
<dbReference type="SMART" id="SM00857">
    <property type="entry name" value="Resolvase"/>
    <property type="match status" value="1"/>
</dbReference>
<dbReference type="Gene3D" id="3.90.1750.20">
    <property type="entry name" value="Putative Large Serine Recombinase, Chain B, Domain 2"/>
    <property type="match status" value="1"/>
</dbReference>
<evidence type="ECO:0000313" key="3">
    <source>
        <dbReference type="Proteomes" id="UP000051380"/>
    </source>
</evidence>
<dbReference type="InterPro" id="IPR036162">
    <property type="entry name" value="Resolvase-like_N_sf"/>
</dbReference>
<dbReference type="AlphaFoldDB" id="A0A0R3D2Q7"/>
<dbReference type="GO" id="GO:0003677">
    <property type="term" value="F:DNA binding"/>
    <property type="evidence" value="ECO:0007669"/>
    <property type="project" value="InterPro"/>
</dbReference>
<dbReference type="CDD" id="cd00338">
    <property type="entry name" value="Ser_Recombinase"/>
    <property type="match status" value="1"/>
</dbReference>